<feature type="transmembrane region" description="Helical" evidence="1">
    <location>
        <begin position="29"/>
        <end position="50"/>
    </location>
</feature>
<reference evidence="2" key="1">
    <citation type="journal article" date="2013" name="J. Virol.">
        <title>New Insights into the Evolution of Entomopoxvirinae from the Complete Genome Sequences of Four Entomopoxviruses Infecting Adoxophyes honmai, Choristoneura biennis, Choristoneura rosaceana, and Mythimna separata.</title>
        <authorList>
            <person name="Theze J."/>
            <person name="Takatsuka J."/>
            <person name="Li Z."/>
            <person name="Gallais J."/>
            <person name="Doucet D."/>
            <person name="Arif B."/>
            <person name="Nakai M."/>
            <person name="Herniou E.A."/>
        </authorList>
    </citation>
    <scope>NUCLEOTIDE SEQUENCE</scope>
    <source>
        <strain evidence="2">Tokyo</strain>
    </source>
</reference>
<proteinExistence type="predicted"/>
<dbReference type="KEGG" id="vg:15614100"/>
<dbReference type="GeneID" id="15614100"/>
<feature type="transmembrane region" description="Helical" evidence="1">
    <location>
        <begin position="56"/>
        <end position="81"/>
    </location>
</feature>
<sequence length="86" mass="10635">MDFDYFRHFTLFSIFLMNYQNDNIHIKNIIYLIKYFITMNIFFVITRLLYYIINIIILFMNILCNIINTFTIFGFIIISILSYKYK</sequence>
<dbReference type="Proteomes" id="UP000792575">
    <property type="component" value="Genome"/>
</dbReference>
<name>A0A916KPA4_9POXV</name>
<protein>
    <submittedName>
        <fullName evidence="2">Uncharacterized protein</fullName>
    </submittedName>
</protein>
<keyword evidence="1" id="KW-1133">Transmembrane helix</keyword>
<dbReference type="EMBL" id="HF679131">
    <property type="protein sequence ID" value="CCU55492.1"/>
    <property type="molecule type" value="Genomic_DNA"/>
</dbReference>
<gene>
    <name evidence="2" type="ORF">AHEV_171</name>
</gene>
<evidence type="ECO:0000313" key="3">
    <source>
        <dbReference type="Proteomes" id="UP000792575"/>
    </source>
</evidence>
<evidence type="ECO:0000256" key="1">
    <source>
        <dbReference type="SAM" id="Phobius"/>
    </source>
</evidence>
<organism evidence="2 3">
    <name type="scientific">Adoxophyes honmai entomopoxvirus 'L'</name>
    <dbReference type="NCBI Taxonomy" id="1293540"/>
    <lineage>
        <taxon>Viruses</taxon>
        <taxon>Varidnaviria</taxon>
        <taxon>Bamfordvirae</taxon>
        <taxon>Nucleocytoviricota</taxon>
        <taxon>Pokkesviricetes</taxon>
        <taxon>Chitovirales</taxon>
        <taxon>Poxviridae</taxon>
        <taxon>Entomopoxvirinae</taxon>
        <taxon>Betaentomopoxvirus</taxon>
        <taxon>Betaentomopoxvirus ahonmai</taxon>
    </lineage>
</organism>
<keyword evidence="3" id="KW-1185">Reference proteome</keyword>
<accession>A0A916KPA4</accession>
<evidence type="ECO:0000313" key="2">
    <source>
        <dbReference type="EMBL" id="CCU55492.1"/>
    </source>
</evidence>
<keyword evidence="1" id="KW-0472">Membrane</keyword>
<keyword evidence="1" id="KW-0812">Transmembrane</keyword>
<dbReference type="RefSeq" id="YP_008003994.1">
    <property type="nucleotide sequence ID" value="NC_021247.1"/>
</dbReference>